<name>A0ABW2U4U6_9BACT</name>
<dbReference type="EC" id="1.1.1.133" evidence="3 6"/>
<comment type="catalytic activity">
    <reaction evidence="5">
        <text>dTDP-beta-L-rhamnose + NADP(+) = dTDP-4-dehydro-beta-L-rhamnose + NADPH + H(+)</text>
        <dbReference type="Rhea" id="RHEA:21796"/>
        <dbReference type="ChEBI" id="CHEBI:15378"/>
        <dbReference type="ChEBI" id="CHEBI:57510"/>
        <dbReference type="ChEBI" id="CHEBI:57783"/>
        <dbReference type="ChEBI" id="CHEBI:58349"/>
        <dbReference type="ChEBI" id="CHEBI:62830"/>
        <dbReference type="EC" id="1.1.1.133"/>
    </reaction>
</comment>
<dbReference type="InterPro" id="IPR029903">
    <property type="entry name" value="RmlD-like-bd"/>
</dbReference>
<evidence type="ECO:0000256" key="6">
    <source>
        <dbReference type="RuleBase" id="RU364082"/>
    </source>
</evidence>
<evidence type="ECO:0000313" key="8">
    <source>
        <dbReference type="EMBL" id="MFC7667439.1"/>
    </source>
</evidence>
<dbReference type="Pfam" id="PF04321">
    <property type="entry name" value="RmlD_sub_bind"/>
    <property type="match status" value="1"/>
</dbReference>
<keyword evidence="9" id="KW-1185">Reference proteome</keyword>
<dbReference type="SUPFAM" id="SSF51735">
    <property type="entry name" value="NAD(P)-binding Rossmann-fold domains"/>
    <property type="match status" value="1"/>
</dbReference>
<proteinExistence type="inferred from homology"/>
<dbReference type="CDD" id="cd05254">
    <property type="entry name" value="dTDP_HR_like_SDR_e"/>
    <property type="match status" value="1"/>
</dbReference>
<dbReference type="Proteomes" id="UP001596513">
    <property type="component" value="Unassembled WGS sequence"/>
</dbReference>
<dbReference type="PANTHER" id="PTHR10491:SF4">
    <property type="entry name" value="METHIONINE ADENOSYLTRANSFERASE 2 SUBUNIT BETA"/>
    <property type="match status" value="1"/>
</dbReference>
<comment type="function">
    <text evidence="6">Catalyzes the reduction of dTDP-6-deoxy-L-lyxo-4-hexulose to yield dTDP-L-rhamnose.</text>
</comment>
<dbReference type="Gene3D" id="3.40.50.720">
    <property type="entry name" value="NAD(P)-binding Rossmann-like Domain"/>
    <property type="match status" value="1"/>
</dbReference>
<keyword evidence="6" id="KW-0521">NADP</keyword>
<accession>A0ABW2U4U6</accession>
<comment type="pathway">
    <text evidence="1 6">Carbohydrate biosynthesis; dTDP-L-rhamnose biosynthesis.</text>
</comment>
<sequence length="311" mass="33837">MLLPMTNNKTWNMRPDFVPDHISERAIRPLLIAGAHGTLGRALERICHTRGLVAVAMGRAELDITSPVSVENVLDKVRPWAVVNVAGYVRVDAAETDAGQCFSENATGPSVLATACAARQLPFLTFSSDLVFDGEQDEPYTESSKPNPLNVYGRSKLAAEQRVLAVHPQALVVRTSAFFSSWDEFNFVHFAVQAARRGEQFEAADDVRISPTFVPDLVNASLDLLLDDAAGIWHVTNHGSCTWAELARMAIARAGLSPDLVVPRPMAGFGLAAARPRQSVLVSEKGIVLRSLEHALDQCVREMEHHPIVAG</sequence>
<evidence type="ECO:0000259" key="7">
    <source>
        <dbReference type="Pfam" id="PF04321"/>
    </source>
</evidence>
<gene>
    <name evidence="8" type="ORF">ACFQT0_08580</name>
</gene>
<evidence type="ECO:0000256" key="1">
    <source>
        <dbReference type="ARBA" id="ARBA00004781"/>
    </source>
</evidence>
<evidence type="ECO:0000256" key="3">
    <source>
        <dbReference type="ARBA" id="ARBA00012929"/>
    </source>
</evidence>
<organism evidence="8 9">
    <name type="scientific">Hymenobacter humi</name>
    <dbReference type="NCBI Taxonomy" id="1411620"/>
    <lineage>
        <taxon>Bacteria</taxon>
        <taxon>Pseudomonadati</taxon>
        <taxon>Bacteroidota</taxon>
        <taxon>Cytophagia</taxon>
        <taxon>Cytophagales</taxon>
        <taxon>Hymenobacteraceae</taxon>
        <taxon>Hymenobacter</taxon>
    </lineage>
</organism>
<comment type="similarity">
    <text evidence="2 6">Belongs to the dTDP-4-dehydrorhamnose reductase family.</text>
</comment>
<evidence type="ECO:0000313" key="9">
    <source>
        <dbReference type="Proteomes" id="UP001596513"/>
    </source>
</evidence>
<evidence type="ECO:0000256" key="2">
    <source>
        <dbReference type="ARBA" id="ARBA00010944"/>
    </source>
</evidence>
<dbReference type="InterPro" id="IPR036291">
    <property type="entry name" value="NAD(P)-bd_dom_sf"/>
</dbReference>
<dbReference type="PANTHER" id="PTHR10491">
    <property type="entry name" value="DTDP-4-DEHYDRORHAMNOSE REDUCTASE"/>
    <property type="match status" value="1"/>
</dbReference>
<evidence type="ECO:0000256" key="5">
    <source>
        <dbReference type="ARBA" id="ARBA00048200"/>
    </source>
</evidence>
<feature type="domain" description="RmlD-like substrate binding" evidence="7">
    <location>
        <begin position="30"/>
        <end position="302"/>
    </location>
</feature>
<dbReference type="Gene3D" id="3.90.25.10">
    <property type="entry name" value="UDP-galactose 4-epimerase, domain 1"/>
    <property type="match status" value="1"/>
</dbReference>
<comment type="caution">
    <text evidence="8">The sequence shown here is derived from an EMBL/GenBank/DDBJ whole genome shotgun (WGS) entry which is preliminary data.</text>
</comment>
<evidence type="ECO:0000256" key="4">
    <source>
        <dbReference type="ARBA" id="ARBA00017099"/>
    </source>
</evidence>
<dbReference type="InterPro" id="IPR005913">
    <property type="entry name" value="dTDP_dehydrorham_reduct"/>
</dbReference>
<dbReference type="RefSeq" id="WP_380201960.1">
    <property type="nucleotide sequence ID" value="NZ_JBHTEK010000001.1"/>
</dbReference>
<protein>
    <recommendedName>
        <fullName evidence="4 6">dTDP-4-dehydrorhamnose reductase</fullName>
        <ecNumber evidence="3 6">1.1.1.133</ecNumber>
    </recommendedName>
</protein>
<reference evidence="9" key="1">
    <citation type="journal article" date="2019" name="Int. J. Syst. Evol. Microbiol.">
        <title>The Global Catalogue of Microorganisms (GCM) 10K type strain sequencing project: providing services to taxonomists for standard genome sequencing and annotation.</title>
        <authorList>
            <consortium name="The Broad Institute Genomics Platform"/>
            <consortium name="The Broad Institute Genome Sequencing Center for Infectious Disease"/>
            <person name="Wu L."/>
            <person name="Ma J."/>
        </authorList>
    </citation>
    <scope>NUCLEOTIDE SEQUENCE [LARGE SCALE GENOMIC DNA]</scope>
    <source>
        <strain evidence="9">JCM 19635</strain>
    </source>
</reference>
<dbReference type="EMBL" id="JBHTEK010000001">
    <property type="protein sequence ID" value="MFC7667439.1"/>
    <property type="molecule type" value="Genomic_DNA"/>
</dbReference>
<keyword evidence="6" id="KW-0560">Oxidoreductase</keyword>